<reference evidence="1 2" key="2">
    <citation type="journal article" date="2011" name="J. Bacteriol.">
        <title>Complete genome sequence of the anaerobic, halophilic alkalithermophile Natranaerobius thermophilus JW/NM-WN-LF.</title>
        <authorList>
            <person name="Zhao B."/>
            <person name="Mesbah N.M."/>
            <person name="Dalin E."/>
            <person name="Goodwin L."/>
            <person name="Nolan M."/>
            <person name="Pitluck S."/>
            <person name="Chertkov O."/>
            <person name="Brettin T.S."/>
            <person name="Han J."/>
            <person name="Larimer F.W."/>
            <person name="Land M.L."/>
            <person name="Hauser L."/>
            <person name="Kyrpides N."/>
            <person name="Wiegel J."/>
        </authorList>
    </citation>
    <scope>NUCLEOTIDE SEQUENCE [LARGE SCALE GENOMIC DNA]</scope>
    <source>
        <strain evidence="2">ATCC BAA-1301 / DSM 18059 / JW/NM-WN-LF</strain>
    </source>
</reference>
<dbReference type="RefSeq" id="WP_012448176.1">
    <property type="nucleotide sequence ID" value="NC_010718.1"/>
</dbReference>
<dbReference type="STRING" id="457570.Nther_1735"/>
<dbReference type="Proteomes" id="UP000001683">
    <property type="component" value="Chromosome"/>
</dbReference>
<dbReference type="OrthoDB" id="2112267at2"/>
<accession>B2A568</accession>
<reference evidence="1 2" key="1">
    <citation type="submission" date="2008-04" db="EMBL/GenBank/DDBJ databases">
        <title>Complete sequence of chromosome of Natranaerobius thermophilus JW/NM-WN-LF.</title>
        <authorList>
            <consortium name="US DOE Joint Genome Institute"/>
            <person name="Copeland A."/>
            <person name="Lucas S."/>
            <person name="Lapidus A."/>
            <person name="Glavina del Rio T."/>
            <person name="Dalin E."/>
            <person name="Tice H."/>
            <person name="Bruce D."/>
            <person name="Goodwin L."/>
            <person name="Pitluck S."/>
            <person name="Chertkov O."/>
            <person name="Brettin T."/>
            <person name="Detter J.C."/>
            <person name="Han C."/>
            <person name="Kuske C.R."/>
            <person name="Schmutz J."/>
            <person name="Larimer F."/>
            <person name="Land M."/>
            <person name="Hauser L."/>
            <person name="Kyrpides N."/>
            <person name="Lykidis A."/>
            <person name="Mesbah N.M."/>
            <person name="Wiegel J."/>
        </authorList>
    </citation>
    <scope>NUCLEOTIDE SEQUENCE [LARGE SCALE GENOMIC DNA]</scope>
    <source>
        <strain evidence="2">ATCC BAA-1301 / DSM 18059 / JW/NM-WN-LF</strain>
    </source>
</reference>
<protein>
    <submittedName>
        <fullName evidence="1">Uncharacterized protein</fullName>
    </submittedName>
</protein>
<dbReference type="KEGG" id="nth:Nther_1735"/>
<evidence type="ECO:0000313" key="1">
    <source>
        <dbReference type="EMBL" id="ACB85309.1"/>
    </source>
</evidence>
<gene>
    <name evidence="1" type="ordered locus">Nther_1735</name>
</gene>
<keyword evidence="2" id="KW-1185">Reference proteome</keyword>
<name>B2A568_NATTJ</name>
<sequence>MENTISITELVPYSPEELLGKEDYFLEKIKTFIDKVRKERTDLDNYRLNDVGFIPKEDAVLIKLYFKWDHNAKEQIPDKEKIIDIRQYLST</sequence>
<dbReference type="AlphaFoldDB" id="B2A568"/>
<proteinExistence type="predicted"/>
<dbReference type="InParanoid" id="B2A568"/>
<evidence type="ECO:0000313" key="2">
    <source>
        <dbReference type="Proteomes" id="UP000001683"/>
    </source>
</evidence>
<dbReference type="EMBL" id="CP001034">
    <property type="protein sequence ID" value="ACB85309.1"/>
    <property type="molecule type" value="Genomic_DNA"/>
</dbReference>
<dbReference type="HOGENOM" id="CLU_2423879_0_0_9"/>
<organism evidence="1 2">
    <name type="scientific">Natranaerobius thermophilus (strain ATCC BAA-1301 / DSM 18059 / JW/NM-WN-LF)</name>
    <dbReference type="NCBI Taxonomy" id="457570"/>
    <lineage>
        <taxon>Bacteria</taxon>
        <taxon>Bacillati</taxon>
        <taxon>Bacillota</taxon>
        <taxon>Clostridia</taxon>
        <taxon>Natranaerobiales</taxon>
        <taxon>Natranaerobiaceae</taxon>
        <taxon>Natranaerobius</taxon>
    </lineage>
</organism>